<keyword evidence="3" id="KW-1185">Reference proteome</keyword>
<keyword evidence="1" id="KW-1133">Transmembrane helix</keyword>
<evidence type="ECO:0000313" key="3">
    <source>
        <dbReference type="Proteomes" id="UP001321047"/>
    </source>
</evidence>
<name>A0AAP3E8I9_9EURY</name>
<keyword evidence="1" id="KW-0472">Membrane</keyword>
<dbReference type="AlphaFoldDB" id="A0AAP3E8I9"/>
<evidence type="ECO:0000313" key="2">
    <source>
        <dbReference type="EMBL" id="MCU4753927.1"/>
    </source>
</evidence>
<dbReference type="EMBL" id="JAOPJZ010000025">
    <property type="protein sequence ID" value="MCU4753927.1"/>
    <property type="molecule type" value="Genomic_DNA"/>
</dbReference>
<sequence>MNRVIAGLCTTLIVAALVGAGLWTIVDTYVVAANDGYLLESVATAVIAFGFVFVLFVLGARSDRWLRSPYW</sequence>
<reference evidence="2 3" key="1">
    <citation type="submission" date="2022-09" db="EMBL/GenBank/DDBJ databases">
        <title>Enrichment on poylsaccharides allowed isolation of novel metabolic and taxonomic groups of Haloarchaea.</title>
        <authorList>
            <person name="Sorokin D.Y."/>
            <person name="Elcheninov A.G."/>
            <person name="Khizhniak T.V."/>
            <person name="Kolganova T.V."/>
            <person name="Kublanov I.V."/>
        </authorList>
    </citation>
    <scope>NUCLEOTIDE SEQUENCE [LARGE SCALE GENOMIC DNA]</scope>
    <source>
        <strain evidence="2 3">AArc-curdl1</strain>
    </source>
</reference>
<organism evidence="2 3">
    <name type="scientific">Natronosalvus hydrolyticus</name>
    <dbReference type="NCBI Taxonomy" id="2979988"/>
    <lineage>
        <taxon>Archaea</taxon>
        <taxon>Methanobacteriati</taxon>
        <taxon>Methanobacteriota</taxon>
        <taxon>Stenosarchaea group</taxon>
        <taxon>Halobacteria</taxon>
        <taxon>Halobacteriales</taxon>
        <taxon>Natrialbaceae</taxon>
        <taxon>Natronosalvus</taxon>
    </lineage>
</organism>
<keyword evidence="1" id="KW-0812">Transmembrane</keyword>
<feature type="transmembrane region" description="Helical" evidence="1">
    <location>
        <begin position="36"/>
        <end position="58"/>
    </location>
</feature>
<evidence type="ECO:0000256" key="1">
    <source>
        <dbReference type="SAM" id="Phobius"/>
    </source>
</evidence>
<comment type="caution">
    <text evidence="2">The sequence shown here is derived from an EMBL/GenBank/DDBJ whole genome shotgun (WGS) entry which is preliminary data.</text>
</comment>
<proteinExistence type="predicted"/>
<dbReference type="RefSeq" id="WP_342810232.1">
    <property type="nucleotide sequence ID" value="NZ_JAOPJZ010000025.1"/>
</dbReference>
<gene>
    <name evidence="2" type="ORF">OB919_18400</name>
</gene>
<accession>A0AAP3E8I9</accession>
<dbReference type="Proteomes" id="UP001321047">
    <property type="component" value="Unassembled WGS sequence"/>
</dbReference>
<protein>
    <submittedName>
        <fullName evidence="2">Uncharacterized protein</fullName>
    </submittedName>
</protein>